<sequence>MFLEDVKRVRFVLIIRGKFAFFAKNWWSLSNFKQIHLLEEY</sequence>
<proteinExistence type="predicted"/>
<dbReference type="EMBL" id="LR962863">
    <property type="protein sequence ID" value="CAD7359102.1"/>
    <property type="molecule type" value="Genomic_DNA"/>
</dbReference>
<dbReference type="Proteomes" id="UP000264146">
    <property type="component" value="Chromosome"/>
</dbReference>
<organism evidence="2">
    <name type="scientific">Staphylococcus schleiferi</name>
    <dbReference type="NCBI Taxonomy" id="1295"/>
    <lineage>
        <taxon>Bacteria</taxon>
        <taxon>Bacillati</taxon>
        <taxon>Bacillota</taxon>
        <taxon>Bacilli</taxon>
        <taxon>Bacillales</taxon>
        <taxon>Staphylococcaceae</taxon>
        <taxon>Staphylococcus</taxon>
    </lineage>
</organism>
<evidence type="ECO:0000313" key="1">
    <source>
        <dbReference type="EMBL" id="CAD7359102.1"/>
    </source>
</evidence>
<dbReference type="EMBL" id="UHEF01000001">
    <property type="protein sequence ID" value="SUM87599.1"/>
    <property type="molecule type" value="Genomic_DNA"/>
</dbReference>
<gene>
    <name evidence="2" type="ORF">NCTC12218_00691</name>
</gene>
<dbReference type="AlphaFoldDB" id="A0A7Z7QND4"/>
<accession>A0A7Z7QND4</accession>
<protein>
    <submittedName>
        <fullName evidence="2">Uncharacterized protein</fullName>
    </submittedName>
</protein>
<reference evidence="2" key="1">
    <citation type="submission" date="2018-06" db="EMBL/GenBank/DDBJ databases">
        <authorList>
            <consortium name="Pathogen Informatics"/>
            <person name="Doyle S."/>
        </authorList>
    </citation>
    <scope>NUCLEOTIDE SEQUENCE [LARGE SCALE GENOMIC DNA]</scope>
    <source>
        <strain evidence="2">NCTC12218</strain>
    </source>
</reference>
<reference evidence="1 3" key="2">
    <citation type="submission" date="2020-11" db="EMBL/GenBank/DDBJ databases">
        <authorList>
            <consortium name="Pathogen Informatics"/>
        </authorList>
    </citation>
    <scope>NUCLEOTIDE SEQUENCE [LARGE SCALE GENOMIC DNA]</scope>
    <source>
        <strain evidence="1 3">NCTC12218</strain>
    </source>
</reference>
<name>A0A7Z7QND4_STASC</name>
<evidence type="ECO:0000313" key="3">
    <source>
        <dbReference type="Proteomes" id="UP000264146"/>
    </source>
</evidence>
<evidence type="ECO:0000313" key="2">
    <source>
        <dbReference type="EMBL" id="SUM87599.1"/>
    </source>
</evidence>